<dbReference type="GeneID" id="112462497"/>
<accession>A0A6J1QNL8</accession>
<name>A0A6J1QNL8_9HYME</name>
<reference evidence="2" key="1">
    <citation type="submission" date="2025-08" db="UniProtKB">
        <authorList>
            <consortium name="RefSeq"/>
        </authorList>
    </citation>
    <scope>IDENTIFICATION</scope>
    <source>
        <tissue evidence="2">Whole body</tissue>
    </source>
</reference>
<evidence type="ECO:0000313" key="2">
    <source>
        <dbReference type="RefSeq" id="XP_024884067.1"/>
    </source>
</evidence>
<keyword evidence="1" id="KW-1185">Reference proteome</keyword>
<dbReference type="OrthoDB" id="7548667at2759"/>
<evidence type="ECO:0000313" key="1">
    <source>
        <dbReference type="Proteomes" id="UP000504618"/>
    </source>
</evidence>
<organism evidence="1 2">
    <name type="scientific">Temnothorax curvispinosus</name>
    <dbReference type="NCBI Taxonomy" id="300111"/>
    <lineage>
        <taxon>Eukaryota</taxon>
        <taxon>Metazoa</taxon>
        <taxon>Ecdysozoa</taxon>
        <taxon>Arthropoda</taxon>
        <taxon>Hexapoda</taxon>
        <taxon>Insecta</taxon>
        <taxon>Pterygota</taxon>
        <taxon>Neoptera</taxon>
        <taxon>Endopterygota</taxon>
        <taxon>Hymenoptera</taxon>
        <taxon>Apocrita</taxon>
        <taxon>Aculeata</taxon>
        <taxon>Formicoidea</taxon>
        <taxon>Formicidae</taxon>
        <taxon>Myrmicinae</taxon>
        <taxon>Temnothorax</taxon>
    </lineage>
</organism>
<dbReference type="AlphaFoldDB" id="A0A6J1QNL8"/>
<dbReference type="Proteomes" id="UP000504618">
    <property type="component" value="Unplaced"/>
</dbReference>
<protein>
    <submittedName>
        <fullName evidence="2">Uncharacterized protein LOC112462497</fullName>
    </submittedName>
</protein>
<gene>
    <name evidence="2" type="primary">LOC112462497</name>
</gene>
<sequence>MRAKLDLILINQCKMNRFLLPEEKILFQPPNMPALLLDTIEQVKIFEKFLSNDVQLADTCYYLKSFPLGNDEARAVPKLMSNLMSNSLAQEFNFDGHGAKLAFKSTKLWELVQGTLLLKFDQSDLSEALKTLRSWLRNAKGRKN</sequence>
<proteinExistence type="predicted"/>
<dbReference type="RefSeq" id="XP_024884067.1">
    <property type="nucleotide sequence ID" value="XM_025028299.1"/>
</dbReference>